<dbReference type="Proteomes" id="UP000253772">
    <property type="component" value="Chromosome c1"/>
</dbReference>
<feature type="region of interest" description="Disordered" evidence="3">
    <location>
        <begin position="94"/>
        <end position="121"/>
    </location>
</feature>
<dbReference type="HAMAP" id="MF_00460">
    <property type="entry name" value="UPF0125_RnfH"/>
    <property type="match status" value="1"/>
</dbReference>
<name>A0A482ILE7_9BURK</name>
<accession>A0A482ILE7</accession>
<sequence>MPTTPTTAEVGGVVRLSVCYARPDTVFLKELDVPAGTTIIGAIEASGLTQACPEVDPSTLRVGVYGKLKTLDTPVRQGDRVEVYRVLTADPKTARRKRVQRTRASGTREGQKWLRGGGQGA</sequence>
<dbReference type="PANTHER" id="PTHR37483">
    <property type="entry name" value="UPF0125 PROTEIN RATB"/>
    <property type="match status" value="1"/>
</dbReference>
<protein>
    <recommendedName>
        <fullName evidence="2">UPF0125 protein DDF84_007185</fullName>
    </recommendedName>
</protein>
<evidence type="ECO:0000256" key="1">
    <source>
        <dbReference type="ARBA" id="ARBA00010645"/>
    </source>
</evidence>
<evidence type="ECO:0000256" key="2">
    <source>
        <dbReference type="HAMAP-Rule" id="MF_00460"/>
    </source>
</evidence>
<dbReference type="AlphaFoldDB" id="A0A482ILE7"/>
<dbReference type="PANTHER" id="PTHR37483:SF1">
    <property type="entry name" value="UPF0125 PROTEIN RATB"/>
    <property type="match status" value="1"/>
</dbReference>
<dbReference type="InterPro" id="IPR016155">
    <property type="entry name" value="Mopterin_synth/thiamin_S_b"/>
</dbReference>
<dbReference type="SUPFAM" id="SSF54285">
    <property type="entry name" value="MoaD/ThiS"/>
    <property type="match status" value="1"/>
</dbReference>
<dbReference type="InterPro" id="IPR005346">
    <property type="entry name" value="RnfH"/>
</dbReference>
<gene>
    <name evidence="4" type="ORF">DDF84_007185</name>
</gene>
<organism evidence="4 5">
    <name type="scientific">Cupriavidus metallidurans</name>
    <dbReference type="NCBI Taxonomy" id="119219"/>
    <lineage>
        <taxon>Bacteria</taxon>
        <taxon>Pseudomonadati</taxon>
        <taxon>Pseudomonadota</taxon>
        <taxon>Betaproteobacteria</taxon>
        <taxon>Burkholderiales</taxon>
        <taxon>Burkholderiaceae</taxon>
        <taxon>Cupriavidus</taxon>
    </lineage>
</organism>
<comment type="similarity">
    <text evidence="1 2">Belongs to the UPF0125 (RnfH) family.</text>
</comment>
<proteinExistence type="inferred from homology"/>
<evidence type="ECO:0000256" key="3">
    <source>
        <dbReference type="SAM" id="MobiDB-lite"/>
    </source>
</evidence>
<evidence type="ECO:0000313" key="5">
    <source>
        <dbReference type="Proteomes" id="UP000253772"/>
    </source>
</evidence>
<dbReference type="EMBL" id="CP037900">
    <property type="protein sequence ID" value="QBP09558.1"/>
    <property type="molecule type" value="Genomic_DNA"/>
</dbReference>
<evidence type="ECO:0000313" key="4">
    <source>
        <dbReference type="EMBL" id="QBP09558.1"/>
    </source>
</evidence>
<dbReference type="InterPro" id="IPR037021">
    <property type="entry name" value="RnfH_sf"/>
</dbReference>
<reference evidence="4 5" key="1">
    <citation type="submission" date="2019-03" db="EMBL/GenBank/DDBJ databases">
        <title>Comparative insights into the high quality Complete genome sequence of highly metal resistant Cupriavidus metallidurans strain BS1 isolated from a gold-copper mine.</title>
        <authorList>
            <person name="Mazhar H.S."/>
            <person name="Rensing C."/>
        </authorList>
    </citation>
    <scope>NUCLEOTIDE SEQUENCE [LARGE SCALE GENOMIC DNA]</scope>
    <source>
        <strain evidence="4 5">BS1</strain>
    </source>
</reference>
<dbReference type="Gene3D" id="3.10.20.280">
    <property type="entry name" value="RnfH-like"/>
    <property type="match status" value="1"/>
</dbReference>
<dbReference type="NCBIfam" id="NF002490">
    <property type="entry name" value="PRK01777.1"/>
    <property type="match status" value="1"/>
</dbReference>
<dbReference type="Pfam" id="PF03658">
    <property type="entry name" value="Ub-RnfH"/>
    <property type="match status" value="1"/>
</dbReference>
<dbReference type="OrthoDB" id="9796575at2"/>
<dbReference type="RefSeq" id="WP_024569799.1">
    <property type="nucleotide sequence ID" value="NZ_CP037900.1"/>
</dbReference>